<gene>
    <name evidence="2" type="ORF">SGADD02_01222</name>
</gene>
<dbReference type="SUPFAM" id="SSF47413">
    <property type="entry name" value="lambda repressor-like DNA-binding domains"/>
    <property type="match status" value="1"/>
</dbReference>
<protein>
    <submittedName>
        <fullName evidence="2">Transcriptional regulator, XRE family</fullName>
    </submittedName>
</protein>
<dbReference type="SMART" id="SM00530">
    <property type="entry name" value="HTH_XRE"/>
    <property type="match status" value="1"/>
</dbReference>
<organism evidence="2 3">
    <name type="scientific">Streptococcus gallolyticus</name>
    <dbReference type="NCBI Taxonomy" id="315405"/>
    <lineage>
        <taxon>Bacteria</taxon>
        <taxon>Bacillati</taxon>
        <taxon>Bacillota</taxon>
        <taxon>Bacilli</taxon>
        <taxon>Lactobacillales</taxon>
        <taxon>Streptococcaceae</taxon>
        <taxon>Streptococcus</taxon>
    </lineage>
</organism>
<feature type="domain" description="HTH cro/C1-type" evidence="1">
    <location>
        <begin position="11"/>
        <end position="65"/>
    </location>
</feature>
<proteinExistence type="predicted"/>
<dbReference type="InterPro" id="IPR010982">
    <property type="entry name" value="Lambda_DNA-bd_dom_sf"/>
</dbReference>
<dbReference type="Pfam" id="PF01381">
    <property type="entry name" value="HTH_3"/>
    <property type="match status" value="1"/>
</dbReference>
<sequence>MNDNILIGAKIKQLRLSLGESMEQFGKRFHTSKGTVNNWEKGRNLPNKENLKIIADLMHKSVIELFCGKLEDRIFDELKNANNFYDLDNIDLLELAKQISKSIVEDYGLYTDFTDPSVEIATYISKYLNKLLPENTKIFPLTENLSYRINDVPQYERKNTDLTAFLHIELLYTEVNNIDLVLDKIQIKYSTLLQINYHFQNNKIIDIDCEGFEFLNQEKYKTFFPDTLIKQLEKEVSTKVFDFVKADIQLMNDRIDQQTD</sequence>
<evidence type="ECO:0000259" key="1">
    <source>
        <dbReference type="PROSITE" id="PS50943"/>
    </source>
</evidence>
<name>A0A139MVD2_9STRE</name>
<dbReference type="CDD" id="cd00093">
    <property type="entry name" value="HTH_XRE"/>
    <property type="match status" value="1"/>
</dbReference>
<dbReference type="Gene3D" id="1.10.260.40">
    <property type="entry name" value="lambda repressor-like DNA-binding domains"/>
    <property type="match status" value="1"/>
</dbReference>
<dbReference type="Proteomes" id="UP000070198">
    <property type="component" value="Unassembled WGS sequence"/>
</dbReference>
<accession>A0A139MVD2</accession>
<dbReference type="RefSeq" id="WP_081214651.1">
    <property type="nucleotide sequence ID" value="NZ_KQ968748.1"/>
</dbReference>
<dbReference type="EMBL" id="LQOF01000286">
    <property type="protein sequence ID" value="KXT67736.1"/>
    <property type="molecule type" value="Genomic_DNA"/>
</dbReference>
<dbReference type="PATRIC" id="fig|315405.11.peg.1464"/>
<dbReference type="PROSITE" id="PS50943">
    <property type="entry name" value="HTH_CROC1"/>
    <property type="match status" value="1"/>
</dbReference>
<reference evidence="2 3" key="1">
    <citation type="submission" date="2016-01" db="EMBL/GenBank/DDBJ databases">
        <title>Highly variable Streptococcus oralis are common among viridans streptococci isolated from primates.</title>
        <authorList>
            <person name="Denapaite D."/>
            <person name="Rieger M."/>
            <person name="Koendgen S."/>
            <person name="Brueckner R."/>
            <person name="Ochigava I."/>
            <person name="Kappeler P."/>
            <person name="Maetz-Rensing K."/>
            <person name="Leendertz F."/>
            <person name="Hakenbeck R."/>
        </authorList>
    </citation>
    <scope>NUCLEOTIDE SEQUENCE [LARGE SCALE GENOMIC DNA]</scope>
    <source>
        <strain evidence="2 3">DD02</strain>
    </source>
</reference>
<evidence type="ECO:0000313" key="2">
    <source>
        <dbReference type="EMBL" id="KXT67736.1"/>
    </source>
</evidence>
<comment type="caution">
    <text evidence="2">The sequence shown here is derived from an EMBL/GenBank/DDBJ whole genome shotgun (WGS) entry which is preliminary data.</text>
</comment>
<evidence type="ECO:0000313" key="3">
    <source>
        <dbReference type="Proteomes" id="UP000070198"/>
    </source>
</evidence>
<dbReference type="AlphaFoldDB" id="A0A139MVD2"/>
<dbReference type="GO" id="GO:0003677">
    <property type="term" value="F:DNA binding"/>
    <property type="evidence" value="ECO:0007669"/>
    <property type="project" value="InterPro"/>
</dbReference>
<dbReference type="InterPro" id="IPR001387">
    <property type="entry name" value="Cro/C1-type_HTH"/>
</dbReference>